<dbReference type="SUPFAM" id="SSF82171">
    <property type="entry name" value="DPP6 N-terminal domain-like"/>
    <property type="match status" value="1"/>
</dbReference>
<protein>
    <submittedName>
        <fullName evidence="3">Tol biopolymer transport system component</fullName>
    </submittedName>
</protein>
<feature type="transmembrane region" description="Helical" evidence="1">
    <location>
        <begin position="381"/>
        <end position="402"/>
    </location>
</feature>
<comment type="caution">
    <text evidence="3">The sequence shown here is derived from an EMBL/GenBank/DDBJ whole genome shotgun (WGS) entry which is preliminary data.</text>
</comment>
<dbReference type="InterPro" id="IPR032485">
    <property type="entry name" value="LRP1-like_beta_prop"/>
</dbReference>
<feature type="transmembrane region" description="Helical" evidence="1">
    <location>
        <begin position="408"/>
        <end position="431"/>
    </location>
</feature>
<gene>
    <name evidence="3" type="ORF">J2Z81_000987</name>
</gene>
<name>A0ABS4S6B4_9BACI</name>
<keyword evidence="1" id="KW-0812">Transmembrane</keyword>
<feature type="domain" description="Prolow-density lipoprotein receptor-related protein 1-like beta-propeller" evidence="2">
    <location>
        <begin position="59"/>
        <end position="210"/>
    </location>
</feature>
<dbReference type="PANTHER" id="PTHR36842">
    <property type="entry name" value="PROTEIN TOLB HOMOLOG"/>
    <property type="match status" value="1"/>
</dbReference>
<dbReference type="Pfam" id="PF16472">
    <property type="entry name" value="DUF5050"/>
    <property type="match status" value="1"/>
</dbReference>
<dbReference type="EMBL" id="JAGIKX010000004">
    <property type="protein sequence ID" value="MBP2257043.1"/>
    <property type="molecule type" value="Genomic_DNA"/>
</dbReference>
<evidence type="ECO:0000313" key="3">
    <source>
        <dbReference type="EMBL" id="MBP2257043.1"/>
    </source>
</evidence>
<dbReference type="Proteomes" id="UP001519294">
    <property type="component" value="Unassembled WGS sequence"/>
</dbReference>
<feature type="transmembrane region" description="Helical" evidence="1">
    <location>
        <begin position="351"/>
        <end position="369"/>
    </location>
</feature>
<feature type="transmembrane region" description="Helical" evidence="1">
    <location>
        <begin position="7"/>
        <end position="27"/>
    </location>
</feature>
<organism evidence="3 4">
    <name type="scientific">Virgibacillus alimentarius</name>
    <dbReference type="NCBI Taxonomy" id="698769"/>
    <lineage>
        <taxon>Bacteria</taxon>
        <taxon>Bacillati</taxon>
        <taxon>Bacillota</taxon>
        <taxon>Bacilli</taxon>
        <taxon>Bacillales</taxon>
        <taxon>Bacillaceae</taxon>
        <taxon>Virgibacillus</taxon>
    </lineage>
</organism>
<reference evidence="3 4" key="1">
    <citation type="submission" date="2021-03" db="EMBL/GenBank/DDBJ databases">
        <title>Genomic Encyclopedia of Type Strains, Phase IV (KMG-IV): sequencing the most valuable type-strain genomes for metagenomic binning, comparative biology and taxonomic classification.</title>
        <authorList>
            <person name="Goeker M."/>
        </authorList>
    </citation>
    <scope>NUCLEOTIDE SEQUENCE [LARGE SCALE GENOMIC DNA]</scope>
    <source>
        <strain evidence="3 4">DSM 25790</strain>
    </source>
</reference>
<proteinExistence type="predicted"/>
<dbReference type="Gene3D" id="2.120.10.30">
    <property type="entry name" value="TolB, C-terminal domain"/>
    <property type="match status" value="2"/>
</dbReference>
<dbReference type="PANTHER" id="PTHR36842:SF1">
    <property type="entry name" value="PROTEIN TOLB"/>
    <property type="match status" value="1"/>
</dbReference>
<evidence type="ECO:0000313" key="4">
    <source>
        <dbReference type="Proteomes" id="UP001519294"/>
    </source>
</evidence>
<accession>A0ABS4S6B4</accession>
<keyword evidence="1" id="KW-1133">Transmembrane helix</keyword>
<evidence type="ECO:0000259" key="2">
    <source>
        <dbReference type="Pfam" id="PF16472"/>
    </source>
</evidence>
<sequence>MQRSRLIKTLIGVVALLFVISLLYGFFRDDDPYKYFTGMGKGISISPDDQTLAFSYYTDGKEAIYTANMDGSNIEKITQSEGKRLHHPAYSLDGKHLLYLSENEDGIHSLFIANHDGSEARQLSNEDSHIKDAVFSPADETIYYIAMNAKDFKKEPGETSEGFDLFSTDLGGKEKKQLTDKDRFSMNHLSVSPDGEHVYFSAFDGNKEVLRSFSVTDEKVDQTMMPRGRSRDNSVYNAQLSPGGKKFAFTTVSEESMESSLFEYELFLMDKNSGDTKRLTDLGTAVDSPVFFHKQNKLAFLEHTNWSSEPAKYRLHTVDLDSKDIETIDLQMPNSQTSKWLAKTLDQAVNGYTLGVLYIILFGLITLLIQAGGKRSVYLPAFISFGIAIAIFISSFVVAVIGNPWIGIGLGMLAAFVFVFSVMIWIFAIVIKRAVRRRE</sequence>
<keyword evidence="1" id="KW-0472">Membrane</keyword>
<dbReference type="InterPro" id="IPR011042">
    <property type="entry name" value="6-blade_b-propeller_TolB-like"/>
</dbReference>
<dbReference type="RefSeq" id="WP_226370837.1">
    <property type="nucleotide sequence ID" value="NZ_JAGIKX010000004.1"/>
</dbReference>
<keyword evidence="4" id="KW-1185">Reference proteome</keyword>
<evidence type="ECO:0000256" key="1">
    <source>
        <dbReference type="SAM" id="Phobius"/>
    </source>
</evidence>